<dbReference type="PANTHER" id="PTHR33989">
    <property type="match status" value="1"/>
</dbReference>
<dbReference type="GO" id="GO:1901264">
    <property type="term" value="P:carbohydrate derivative transport"/>
    <property type="evidence" value="ECO:0007669"/>
    <property type="project" value="TreeGrafter"/>
</dbReference>
<dbReference type="InterPro" id="IPR004796">
    <property type="entry name" value="PTS_IIC_cello"/>
</dbReference>
<dbReference type="NCBIfam" id="TIGR00410">
    <property type="entry name" value="lacE"/>
    <property type="match status" value="1"/>
</dbReference>
<evidence type="ECO:0000256" key="8">
    <source>
        <dbReference type="PIRNR" id="PIRNR006351"/>
    </source>
</evidence>
<dbReference type="InterPro" id="IPR003352">
    <property type="entry name" value="PTS_EIIC"/>
</dbReference>
<comment type="caution">
    <text evidence="11">The sequence shown here is derived from an EMBL/GenBank/DDBJ whole genome shotgun (WGS) entry which is preliminary data.</text>
</comment>
<dbReference type="PANTHER" id="PTHR33989:SF10">
    <property type="entry name" value="PERMEASE IIC COMPONENT"/>
    <property type="match status" value="1"/>
</dbReference>
<protein>
    <recommendedName>
        <fullName evidence="8">Permease IIC component</fullName>
    </recommendedName>
</protein>
<gene>
    <name evidence="11" type="ORF">RI536_04675</name>
</gene>
<feature type="transmembrane region" description="Helical" evidence="9">
    <location>
        <begin position="294"/>
        <end position="317"/>
    </location>
</feature>
<proteinExistence type="predicted"/>
<organism evidence="11 12">
    <name type="scientific">Lactiplantibacillus pentosus</name>
    <name type="common">Lactobacillus pentosus</name>
    <dbReference type="NCBI Taxonomy" id="1589"/>
    <lineage>
        <taxon>Bacteria</taxon>
        <taxon>Bacillati</taxon>
        <taxon>Bacillota</taxon>
        <taxon>Bacilli</taxon>
        <taxon>Lactobacillales</taxon>
        <taxon>Lactobacillaceae</taxon>
        <taxon>Lactiplantibacillus</taxon>
    </lineage>
</organism>
<dbReference type="PIRSF" id="PIRSF006351">
    <property type="entry name" value="PTS_EIIC-Cellobiose"/>
    <property type="match status" value="1"/>
</dbReference>
<evidence type="ECO:0000313" key="11">
    <source>
        <dbReference type="EMBL" id="MDT6989396.1"/>
    </source>
</evidence>
<evidence type="ECO:0000256" key="6">
    <source>
        <dbReference type="ARBA" id="ARBA00022989"/>
    </source>
</evidence>
<dbReference type="EMBL" id="JAVLAQ010000001">
    <property type="protein sequence ID" value="MDT6989396.1"/>
    <property type="molecule type" value="Genomic_DNA"/>
</dbReference>
<dbReference type="Pfam" id="PF02378">
    <property type="entry name" value="PTS_EIIC"/>
    <property type="match status" value="1"/>
</dbReference>
<evidence type="ECO:0000256" key="2">
    <source>
        <dbReference type="ARBA" id="ARBA00022448"/>
    </source>
</evidence>
<feature type="transmembrane region" description="Helical" evidence="9">
    <location>
        <begin position="106"/>
        <end position="130"/>
    </location>
</feature>
<dbReference type="GO" id="GO:0008982">
    <property type="term" value="F:protein-N(PI)-phosphohistidine-sugar phosphotransferase activity"/>
    <property type="evidence" value="ECO:0007669"/>
    <property type="project" value="UniProtKB-UniRule"/>
</dbReference>
<name>A0AAW8VT96_LACPE</name>
<sequence length="433" mass="46887">MMENKDKNRFVQALLLGANKFAAQKHIMAIRDGFITLMPATIIASFWVLINNLVLGTNGLLGKYAWAAKLTAVGNQVYNAMMGILAILIAFTIGERLARAYGDEDTIFAGVFGVISFFIMLPATLSVATLKGKTVDVAAIFSQNETSATGMFLAMIASLLGVTLLCKFNKNKHLRIKMPDSVPPALAKSFNVLIPAFIVSFILALIEFIVEIGLSANIPDLIVKFFQAPLVGGFQTLFGVLTYVFLSNLLWAFGLHGTFILGSVGEPILLTSLQQNMDALKQGISLPNIVTKPFLDAFAWCGGGGMLLCLILAVLIASKRDDYRTIAKIGLVPSFFNVSEPIMFGMPVIFNPVLGIPLIITPMVTTTIAYFATAAGLVARTSVLTPWTTPTIISGYLSTNGDWRASVLQIILIAIGTLIYLPFVRFANRMQEV</sequence>
<feature type="transmembrane region" description="Helical" evidence="9">
    <location>
        <begin position="151"/>
        <end position="170"/>
    </location>
</feature>
<feature type="transmembrane region" description="Helical" evidence="9">
    <location>
        <begin position="407"/>
        <end position="427"/>
    </location>
</feature>
<evidence type="ECO:0000256" key="3">
    <source>
        <dbReference type="ARBA" id="ARBA00022475"/>
    </source>
</evidence>
<dbReference type="Proteomes" id="UP001267003">
    <property type="component" value="Unassembled WGS sequence"/>
</dbReference>
<evidence type="ECO:0000256" key="9">
    <source>
        <dbReference type="SAM" id="Phobius"/>
    </source>
</evidence>
<dbReference type="InterPro" id="IPR004501">
    <property type="entry name" value="PTS_EIIC_3"/>
</dbReference>
<evidence type="ECO:0000256" key="1">
    <source>
        <dbReference type="ARBA" id="ARBA00004651"/>
    </source>
</evidence>
<keyword evidence="6 9" id="KW-1133">Transmembrane helix</keyword>
<keyword evidence="2 8" id="KW-0813">Transport</keyword>
<feature type="transmembrane region" description="Helical" evidence="9">
    <location>
        <begin position="190"/>
        <end position="210"/>
    </location>
</feature>
<accession>A0AAW8VT96</accession>
<dbReference type="GO" id="GO:0005886">
    <property type="term" value="C:plasma membrane"/>
    <property type="evidence" value="ECO:0007669"/>
    <property type="project" value="UniProtKB-SubCell"/>
</dbReference>
<evidence type="ECO:0000256" key="5">
    <source>
        <dbReference type="ARBA" id="ARBA00022692"/>
    </source>
</evidence>
<dbReference type="InterPro" id="IPR051088">
    <property type="entry name" value="PTS_Sugar-EIIC/EIIB"/>
</dbReference>
<feature type="transmembrane region" description="Helical" evidence="9">
    <location>
        <begin position="76"/>
        <end position="94"/>
    </location>
</feature>
<dbReference type="AlphaFoldDB" id="A0AAW8VT96"/>
<keyword evidence="3 8" id="KW-1003">Cell membrane</keyword>
<evidence type="ECO:0000259" key="10">
    <source>
        <dbReference type="PROSITE" id="PS51105"/>
    </source>
</evidence>
<dbReference type="GO" id="GO:0009401">
    <property type="term" value="P:phosphoenolpyruvate-dependent sugar phosphotransferase system"/>
    <property type="evidence" value="ECO:0007669"/>
    <property type="project" value="InterPro"/>
</dbReference>
<keyword evidence="5 9" id="KW-0812">Transmembrane</keyword>
<evidence type="ECO:0000313" key="12">
    <source>
        <dbReference type="Proteomes" id="UP001267003"/>
    </source>
</evidence>
<reference evidence="11" key="1">
    <citation type="submission" date="2023-08" db="EMBL/GenBank/DDBJ databases">
        <authorList>
            <person name="Page C.A."/>
            <person name="Perez-Diaz I.M."/>
        </authorList>
    </citation>
    <scope>NUCLEOTIDE SEQUENCE</scope>
    <source>
        <strain evidence="11">7.8.46</strain>
    </source>
</reference>
<dbReference type="PROSITE" id="PS51105">
    <property type="entry name" value="PTS_EIIC_TYPE_3"/>
    <property type="match status" value="1"/>
</dbReference>
<comment type="function">
    <text evidence="8">The phosphoenolpyruvate-dependent sugar phosphotransferase system (PTS), a major carbohydrate active -transport system, catalyzes the phosphorylation of incoming sugar substrates concomitant with their translocation across the cell membrane.</text>
</comment>
<keyword evidence="4 8" id="KW-0762">Sugar transport</keyword>
<keyword evidence="7 8" id="KW-0472">Membrane</keyword>
<feature type="transmembrane region" description="Helical" evidence="9">
    <location>
        <begin position="222"/>
        <end position="245"/>
    </location>
</feature>
<feature type="transmembrane region" description="Helical" evidence="9">
    <location>
        <begin position="33"/>
        <end position="55"/>
    </location>
</feature>
<dbReference type="RefSeq" id="WP_225366909.1">
    <property type="nucleotide sequence ID" value="NZ_CP113804.1"/>
</dbReference>
<feature type="domain" description="PTS EIIC type-3" evidence="10">
    <location>
        <begin position="10"/>
        <end position="423"/>
    </location>
</feature>
<feature type="transmembrane region" description="Helical" evidence="9">
    <location>
        <begin position="251"/>
        <end position="273"/>
    </location>
</feature>
<evidence type="ECO:0000256" key="4">
    <source>
        <dbReference type="ARBA" id="ARBA00022597"/>
    </source>
</evidence>
<comment type="subcellular location">
    <subcellularLocation>
        <location evidence="1">Cell membrane</location>
        <topology evidence="1">Multi-pass membrane protein</topology>
    </subcellularLocation>
</comment>
<evidence type="ECO:0000256" key="7">
    <source>
        <dbReference type="ARBA" id="ARBA00023136"/>
    </source>
</evidence>